<keyword evidence="2" id="KW-0472">Membrane</keyword>
<evidence type="ECO:0000313" key="3">
    <source>
        <dbReference type="EMBL" id="QBX55741.1"/>
    </source>
</evidence>
<evidence type="ECO:0000256" key="1">
    <source>
        <dbReference type="SAM" id="MobiDB-lite"/>
    </source>
</evidence>
<accession>A0A4P7IIN2</accession>
<feature type="transmembrane region" description="Helical" evidence="2">
    <location>
        <begin position="68"/>
        <end position="88"/>
    </location>
</feature>
<feature type="compositionally biased region" description="Basic and acidic residues" evidence="1">
    <location>
        <begin position="151"/>
        <end position="160"/>
    </location>
</feature>
<dbReference type="EMBL" id="CP038436">
    <property type="protein sequence ID" value="QBX55741.1"/>
    <property type="molecule type" value="Genomic_DNA"/>
</dbReference>
<proteinExistence type="predicted"/>
<dbReference type="AlphaFoldDB" id="A0A4P7IIN2"/>
<feature type="transmembrane region" description="Helical" evidence="2">
    <location>
        <begin position="12"/>
        <end position="31"/>
    </location>
</feature>
<keyword evidence="2" id="KW-0812">Transmembrane</keyword>
<feature type="region of interest" description="Disordered" evidence="1">
    <location>
        <begin position="142"/>
        <end position="187"/>
    </location>
</feature>
<name>A0A4P7IIN2_9ACTN</name>
<organism evidence="3 4">
    <name type="scientific">Nocardioides seonyuensis</name>
    <dbReference type="NCBI Taxonomy" id="2518371"/>
    <lineage>
        <taxon>Bacteria</taxon>
        <taxon>Bacillati</taxon>
        <taxon>Actinomycetota</taxon>
        <taxon>Actinomycetes</taxon>
        <taxon>Propionibacteriales</taxon>
        <taxon>Nocardioidaceae</taxon>
        <taxon>Nocardioides</taxon>
    </lineage>
</organism>
<feature type="transmembrane region" description="Helical" evidence="2">
    <location>
        <begin position="198"/>
        <end position="225"/>
    </location>
</feature>
<dbReference type="OrthoDB" id="3818504at2"/>
<protein>
    <submittedName>
        <fullName evidence="3">Uncharacterized protein</fullName>
    </submittedName>
</protein>
<feature type="transmembrane region" description="Helical" evidence="2">
    <location>
        <begin position="285"/>
        <end position="304"/>
    </location>
</feature>
<evidence type="ECO:0000313" key="4">
    <source>
        <dbReference type="Proteomes" id="UP000294853"/>
    </source>
</evidence>
<keyword evidence="2" id="KW-1133">Transmembrane helix</keyword>
<feature type="transmembrane region" description="Helical" evidence="2">
    <location>
        <begin position="118"/>
        <end position="135"/>
    </location>
</feature>
<feature type="transmembrane region" description="Helical" evidence="2">
    <location>
        <begin position="95"/>
        <end position="112"/>
    </location>
</feature>
<dbReference type="RefSeq" id="WP_135267732.1">
    <property type="nucleotide sequence ID" value="NZ_CP038436.1"/>
</dbReference>
<feature type="compositionally biased region" description="Pro residues" evidence="1">
    <location>
        <begin position="162"/>
        <end position="176"/>
    </location>
</feature>
<feature type="transmembrane region" description="Helical" evidence="2">
    <location>
        <begin position="256"/>
        <end position="278"/>
    </location>
</feature>
<sequence length="332" mass="35181">MSSTTEQRPPQVTMAAWMVIICSVVVVLTVWEQISGLRSLETRESIEAFLAEPFAQGLGLDVESVIRLLRVSAMVSAGLATAAAILGWHVMQRNLAARLALTIVALPLFVTGMTSGGFVSSLVAAAVVMLWLSPAREWFRTGRWTPPAPPREARDDERPAARPTPPPVNAPGPLVPPHSAQPRPAAASAGLHDRPAALVSAFVVTVIGAGLVLAVVGFSVIVMAFSPDLLTAEIERQRPDMLEGSVSLDQLRSATLVVGALCMAWCSAALLFAGLAMARRRWARTALLVTAAASAGACVLSAFYTPVSLVPGLASIATVILLRRPEVRAWFR</sequence>
<gene>
    <name evidence="3" type="ORF">EXE58_09930</name>
</gene>
<reference evidence="3 4" key="1">
    <citation type="submission" date="2019-03" db="EMBL/GenBank/DDBJ databases">
        <title>Three New Species of Nocardioides, Nocardioides euryhalodurans sp. nov., Nocardioides seonyuensis sp. nov. and Nocardioides eburneoflavus sp. nov. Iolated from Soil.</title>
        <authorList>
            <person name="Roh S.G."/>
            <person name="Lee C."/>
            <person name="Kim M.-K."/>
            <person name="Kim S.B."/>
        </authorList>
    </citation>
    <scope>NUCLEOTIDE SEQUENCE [LARGE SCALE GENOMIC DNA]</scope>
    <source>
        <strain evidence="3 4">MMS17-SY207-3</strain>
    </source>
</reference>
<dbReference type="KEGG" id="nsn:EXE58_09930"/>
<evidence type="ECO:0000256" key="2">
    <source>
        <dbReference type="SAM" id="Phobius"/>
    </source>
</evidence>
<dbReference type="Proteomes" id="UP000294853">
    <property type="component" value="Chromosome"/>
</dbReference>
<keyword evidence="4" id="KW-1185">Reference proteome</keyword>